<feature type="region of interest" description="Disordered" evidence="1">
    <location>
        <begin position="195"/>
        <end position="258"/>
    </location>
</feature>
<feature type="compositionally biased region" description="Polar residues" evidence="1">
    <location>
        <begin position="80"/>
        <end position="90"/>
    </location>
</feature>
<organism evidence="2 3">
    <name type="scientific">Aspergillus udagawae</name>
    <dbReference type="NCBI Taxonomy" id="91492"/>
    <lineage>
        <taxon>Eukaryota</taxon>
        <taxon>Fungi</taxon>
        <taxon>Dikarya</taxon>
        <taxon>Ascomycota</taxon>
        <taxon>Pezizomycotina</taxon>
        <taxon>Eurotiomycetes</taxon>
        <taxon>Eurotiomycetidae</taxon>
        <taxon>Eurotiales</taxon>
        <taxon>Aspergillaceae</taxon>
        <taxon>Aspergillus</taxon>
        <taxon>Aspergillus subgen. Fumigati</taxon>
    </lineage>
</organism>
<feature type="compositionally biased region" description="Basic and acidic residues" evidence="1">
    <location>
        <begin position="118"/>
        <end position="131"/>
    </location>
</feature>
<feature type="compositionally biased region" description="Low complexity" evidence="1">
    <location>
        <begin position="134"/>
        <end position="146"/>
    </location>
</feature>
<evidence type="ECO:0000256" key="1">
    <source>
        <dbReference type="SAM" id="MobiDB-lite"/>
    </source>
</evidence>
<comment type="caution">
    <text evidence="2">The sequence shown here is derived from an EMBL/GenBank/DDBJ whole genome shotgun (WGS) entry which is preliminary data.</text>
</comment>
<dbReference type="Proteomes" id="UP000036893">
    <property type="component" value="Unassembled WGS sequence"/>
</dbReference>
<reference evidence="2" key="1">
    <citation type="journal article" date="2015" name="Genome Announc.">
        <title>Draft Genome Sequence of the Pathogenic Filamentous Fungus Aspergillus udagawae Strain IFM 46973T.</title>
        <authorList>
            <person name="Kusuya Y."/>
            <person name="Takahashi-Nakaguchi A."/>
            <person name="Takahashi H."/>
            <person name="Yaguchi T."/>
        </authorList>
    </citation>
    <scope>NUCLEOTIDE SEQUENCE</scope>
    <source>
        <strain evidence="2">IFM 46973</strain>
    </source>
</reference>
<evidence type="ECO:0000313" key="2">
    <source>
        <dbReference type="EMBL" id="GIC87220.1"/>
    </source>
</evidence>
<protein>
    <submittedName>
        <fullName evidence="2">Uncharacterized protein</fullName>
    </submittedName>
</protein>
<feature type="compositionally biased region" description="Polar residues" evidence="1">
    <location>
        <begin position="1"/>
        <end position="18"/>
    </location>
</feature>
<dbReference type="EMBL" id="BBXM02000002">
    <property type="protein sequence ID" value="GIC87220.1"/>
    <property type="molecule type" value="Genomic_DNA"/>
</dbReference>
<name>A0A8E0UZ34_9EURO</name>
<feature type="region of interest" description="Disordered" evidence="1">
    <location>
        <begin position="105"/>
        <end position="146"/>
    </location>
</feature>
<dbReference type="RefSeq" id="XP_043144486.1">
    <property type="nucleotide sequence ID" value="XM_043288551.1"/>
</dbReference>
<evidence type="ECO:0000313" key="3">
    <source>
        <dbReference type="Proteomes" id="UP000036893"/>
    </source>
</evidence>
<feature type="compositionally biased region" description="Polar residues" evidence="1">
    <location>
        <begin position="38"/>
        <end position="62"/>
    </location>
</feature>
<dbReference type="AlphaFoldDB" id="A0A8E0UZ34"/>
<sequence length="616" mass="67334">MNQTQCHGLDWSTTGVQDSSVMRSPSSSTSPSNASWEGCSSRQMLLNSFDSQPTTPISPVQQSSTSRPGGSSSRLKRRASQGSLVTKPSTVSRFLNRGNISLSLPPFEKLGLSSKPSSRIESRTHSVEPRLPRLSTTSASSSQASQTSLSTSAAWSASSKDCLQSDYPTALPPTPPEDDEHVLWNTRSNMLLFDSQLNRNPGPMPMDEGPNINNSPGGAASVGLRSPSDGLSNASPSSSDESHNSPGGDMDCDPDSWLENSIESTVSSLPFSNARGEPVKLVSQTLPYPYSAEKPTPHRTHEGVFSSLVQVIQTRPHQGQSPYINVTHAVPEQFSLTNLPTSPPGSPRCMLPNNDYFNSTVFSSAAVVSAYHDFRGPIQMKASQHFPMPIVPPQSVHISVLERYIPPSSAQEYNDLFSPSRPSFLVDRLSELSPDGGSLMFIYPTRRGGSVFKSQYLGPILDPLLRQLVVVNELSADIGRYLGKLSSVSHMEDFDTLKNNLSSLCRALSSSSSQFSIVDARKGSAHLDRNLWTEWYIHQEKARMKEVLSLYWQNGRRLPTHKATSNIANPYIVAADKEVTSAMLLGEIIDGIRRRPYETEPQDGVELGVFVIRRSH</sequence>
<accession>A0A8E0UZ34</accession>
<feature type="compositionally biased region" description="Low complexity" evidence="1">
    <location>
        <begin position="63"/>
        <end position="73"/>
    </location>
</feature>
<dbReference type="GeneID" id="66991077"/>
<feature type="region of interest" description="Disordered" evidence="1">
    <location>
        <begin position="1"/>
        <end position="90"/>
    </location>
</feature>
<proteinExistence type="predicted"/>
<gene>
    <name evidence="2" type="ORF">Aud_003601</name>
</gene>
<reference evidence="2" key="2">
    <citation type="submission" date="2021-01" db="EMBL/GenBank/DDBJ databases">
        <title>Pan-genome distribution and transcriptional activeness of fungal secondary metabolism genes in Aspergillus section Fumigati.</title>
        <authorList>
            <person name="Takahashi H."/>
            <person name="Umemura M."/>
            <person name="Ninomiya A."/>
            <person name="Kusuya Y."/>
            <person name="Urayama S."/>
            <person name="Shimizu M."/>
            <person name="Watanabe A."/>
            <person name="Kamei K."/>
            <person name="Yaguchi T."/>
            <person name="Hagiwara D."/>
        </authorList>
    </citation>
    <scope>NUCLEOTIDE SEQUENCE</scope>
    <source>
        <strain evidence="2">IFM 46973</strain>
    </source>
</reference>
<feature type="compositionally biased region" description="Low complexity" evidence="1">
    <location>
        <begin position="19"/>
        <end position="35"/>
    </location>
</feature>